<dbReference type="PANTHER" id="PTHR12661">
    <property type="entry name" value="PETER PAN-RELATED"/>
    <property type="match status" value="1"/>
</dbReference>
<protein>
    <submittedName>
        <fullName evidence="3">Uncharacterized protein</fullName>
    </submittedName>
</protein>
<evidence type="ECO:0000256" key="2">
    <source>
        <dbReference type="SAM" id="Phobius"/>
    </source>
</evidence>
<dbReference type="EMBL" id="KV924927">
    <property type="protein sequence ID" value="PIO39731.1"/>
    <property type="molecule type" value="Genomic_DNA"/>
</dbReference>
<dbReference type="Proteomes" id="UP000228934">
    <property type="component" value="Unassembled WGS sequence"/>
</dbReference>
<evidence type="ECO:0000256" key="1">
    <source>
        <dbReference type="SAM" id="MobiDB-lite"/>
    </source>
</evidence>
<dbReference type="AlphaFoldDB" id="A0A2G9SK21"/>
<feature type="transmembrane region" description="Helical" evidence="2">
    <location>
        <begin position="21"/>
        <end position="45"/>
    </location>
</feature>
<dbReference type="GO" id="GO:0000027">
    <property type="term" value="P:ribosomal large subunit assembly"/>
    <property type="evidence" value="ECO:0007669"/>
    <property type="project" value="TreeGrafter"/>
</dbReference>
<accession>A0A2G9SK21</accession>
<dbReference type="OrthoDB" id="10261452at2759"/>
<evidence type="ECO:0000313" key="4">
    <source>
        <dbReference type="Proteomes" id="UP000228934"/>
    </source>
</evidence>
<dbReference type="GO" id="GO:0019843">
    <property type="term" value="F:rRNA binding"/>
    <property type="evidence" value="ECO:0007669"/>
    <property type="project" value="TreeGrafter"/>
</dbReference>
<gene>
    <name evidence="3" type="ORF">AB205_0046480</name>
</gene>
<evidence type="ECO:0000313" key="3">
    <source>
        <dbReference type="EMBL" id="PIO39731.1"/>
    </source>
</evidence>
<sequence length="137" mass="15715">KFVRLPRGPTLHFRVTQIQKGSGLLVLFFVFFKMICKFLCFYSSVKVVPVGMSKGVKKLLQEKFPNMSRWEDISELLVKNRSMAGMKRKKGEDDEDSEVEDPGLSGEQDPANLSEDDDAEYYRQVVGEEPDQDLFDL</sequence>
<dbReference type="PANTHER" id="PTHR12661:SF5">
    <property type="entry name" value="SUPPRESSOR OF SWI4 1 HOMOLOG"/>
    <property type="match status" value="1"/>
</dbReference>
<reference evidence="4" key="1">
    <citation type="journal article" date="2017" name="Nat. Commun.">
        <title>The North American bullfrog draft genome provides insight into hormonal regulation of long noncoding RNA.</title>
        <authorList>
            <person name="Hammond S.A."/>
            <person name="Warren R.L."/>
            <person name="Vandervalk B.P."/>
            <person name="Kucuk E."/>
            <person name="Khan H."/>
            <person name="Gibb E.A."/>
            <person name="Pandoh P."/>
            <person name="Kirk H."/>
            <person name="Zhao Y."/>
            <person name="Jones M."/>
            <person name="Mungall A.J."/>
            <person name="Coope R."/>
            <person name="Pleasance S."/>
            <person name="Moore R.A."/>
            <person name="Holt R.A."/>
            <person name="Round J.M."/>
            <person name="Ohora S."/>
            <person name="Walle B.V."/>
            <person name="Veldhoen N."/>
            <person name="Helbing C.C."/>
            <person name="Birol I."/>
        </authorList>
    </citation>
    <scope>NUCLEOTIDE SEQUENCE [LARGE SCALE GENOMIC DNA]</scope>
</reference>
<keyword evidence="2" id="KW-0472">Membrane</keyword>
<organism evidence="3 4">
    <name type="scientific">Aquarana catesbeiana</name>
    <name type="common">American bullfrog</name>
    <name type="synonym">Rana catesbeiana</name>
    <dbReference type="NCBI Taxonomy" id="8400"/>
    <lineage>
        <taxon>Eukaryota</taxon>
        <taxon>Metazoa</taxon>
        <taxon>Chordata</taxon>
        <taxon>Craniata</taxon>
        <taxon>Vertebrata</taxon>
        <taxon>Euteleostomi</taxon>
        <taxon>Amphibia</taxon>
        <taxon>Batrachia</taxon>
        <taxon>Anura</taxon>
        <taxon>Neobatrachia</taxon>
        <taxon>Ranoidea</taxon>
        <taxon>Ranidae</taxon>
        <taxon>Aquarana</taxon>
    </lineage>
</organism>
<feature type="region of interest" description="Disordered" evidence="1">
    <location>
        <begin position="84"/>
        <end position="120"/>
    </location>
</feature>
<keyword evidence="4" id="KW-1185">Reference proteome</keyword>
<keyword evidence="2" id="KW-0812">Transmembrane</keyword>
<name>A0A2G9SK21_AQUCT</name>
<feature type="non-terminal residue" evidence="3">
    <location>
        <position position="1"/>
    </location>
</feature>
<keyword evidence="2" id="KW-1133">Transmembrane helix</keyword>
<dbReference type="GO" id="GO:0030687">
    <property type="term" value="C:preribosome, large subunit precursor"/>
    <property type="evidence" value="ECO:0007669"/>
    <property type="project" value="TreeGrafter"/>
</dbReference>
<proteinExistence type="predicted"/>
<dbReference type="InterPro" id="IPR045112">
    <property type="entry name" value="PPAN-like"/>
</dbReference>